<dbReference type="InterPro" id="IPR036388">
    <property type="entry name" value="WH-like_DNA-bd_sf"/>
</dbReference>
<proteinExistence type="inferred from homology"/>
<dbReference type="SUPFAM" id="SSF46785">
    <property type="entry name" value="Winged helix' DNA-binding domain"/>
    <property type="match status" value="1"/>
</dbReference>
<geneLocation type="plasmid" evidence="3">
    <name>p3</name>
</geneLocation>
<feature type="domain" description="Initiator Rep protein WH1" evidence="2">
    <location>
        <begin position="35"/>
        <end position="169"/>
    </location>
</feature>
<evidence type="ECO:0000313" key="3">
    <source>
        <dbReference type="EMBL" id="XBP73017.1"/>
    </source>
</evidence>
<accession>A0AAU7LZ83</accession>
<organism evidence="3">
    <name type="scientific">Polaromonas hydrogenivorans</name>
    <dbReference type="NCBI Taxonomy" id="335476"/>
    <lineage>
        <taxon>Bacteria</taxon>
        <taxon>Pseudomonadati</taxon>
        <taxon>Pseudomonadota</taxon>
        <taxon>Betaproteobacteria</taxon>
        <taxon>Burkholderiales</taxon>
        <taxon>Comamonadaceae</taxon>
        <taxon>Polaromonas</taxon>
    </lineage>
</organism>
<dbReference type="GO" id="GO:0003887">
    <property type="term" value="F:DNA-directed DNA polymerase activity"/>
    <property type="evidence" value="ECO:0007669"/>
    <property type="project" value="InterPro"/>
</dbReference>
<reference evidence="3" key="1">
    <citation type="submission" date="2024-05" db="EMBL/GenBank/DDBJ databases">
        <authorList>
            <person name="Bunk B."/>
            <person name="Swiderski J."/>
            <person name="Sproer C."/>
            <person name="Thiel V."/>
        </authorList>
    </citation>
    <scope>NUCLEOTIDE SEQUENCE</scope>
    <source>
        <strain evidence="3">DSM 17735</strain>
        <plasmid evidence="3">p3</plasmid>
    </source>
</reference>
<dbReference type="GO" id="GO:0006270">
    <property type="term" value="P:DNA replication initiation"/>
    <property type="evidence" value="ECO:0007669"/>
    <property type="project" value="InterPro"/>
</dbReference>
<dbReference type="Pfam" id="PF01051">
    <property type="entry name" value="Rep3_N"/>
    <property type="match status" value="1"/>
</dbReference>
<dbReference type="Gene3D" id="1.10.10.10">
    <property type="entry name" value="Winged helix-like DNA-binding domain superfamily/Winged helix DNA-binding domain"/>
    <property type="match status" value="1"/>
</dbReference>
<gene>
    <name evidence="3" type="ORF">ABLV49_24845</name>
</gene>
<evidence type="ECO:0000256" key="1">
    <source>
        <dbReference type="ARBA" id="ARBA00038283"/>
    </source>
</evidence>
<sequence length="454" mass="51204">MKSVESAKKTHTRDIDLKKPVTALAITAKSERISALARKTYNVLLHLSQNDKEAGHDREVHTAPLSDIVHLLEYDSNDLNLIKKHLKSMISTVVEWQSPTTGEGIDWEACGLLAHCKIRKQRAEVWVDWSFAVNLRSELLNPTIFARIKMEVVSQLRTHPAIFLYELACRYQNIGRSPRQPWRWWHDPMTGRIPDAGRLEKLEYSFFKRDTLKPAVAEVNAASPFDIELVEHRRGRYISEVQFFIKKKAQEACADRKAPEKADLQSVHIARQLGIPDERIAHIVETYGNEALITALPELSRRVQSAYPEPVRDPTRYLVSIMPGHATQATRAASEKAAKAVPTSSQALASKTQRQLTWRNAWTTQRLVVIEADFKAMSAAEQETLTQQVINAMEAAGLHSQIIKRLRKDGWQHPLVKSKFLGTYAEAAFGANWNQPSDQELLMVAATLGDAGLA</sequence>
<keyword evidence="3" id="KW-0614">Plasmid</keyword>
<dbReference type="InterPro" id="IPR036390">
    <property type="entry name" value="WH_DNA-bd_sf"/>
</dbReference>
<evidence type="ECO:0000259" key="2">
    <source>
        <dbReference type="Pfam" id="PF01051"/>
    </source>
</evidence>
<name>A0AAU7LZ83_9BURK</name>
<dbReference type="Pfam" id="PF21205">
    <property type="entry name" value="Rep3_C"/>
    <property type="match status" value="1"/>
</dbReference>
<protein>
    <submittedName>
        <fullName evidence="3">Replication initiation protein</fullName>
    </submittedName>
</protein>
<dbReference type="InterPro" id="IPR000525">
    <property type="entry name" value="Initiator_Rep_WH1"/>
</dbReference>
<dbReference type="AlphaFoldDB" id="A0AAU7LZ83"/>
<dbReference type="RefSeq" id="WP_349282926.1">
    <property type="nucleotide sequence ID" value="NZ_CBCSCU010000080.1"/>
</dbReference>
<comment type="similarity">
    <text evidence="1">Belongs to the initiator RepB protein family.</text>
</comment>
<dbReference type="EMBL" id="CP157678">
    <property type="protein sequence ID" value="XBP73017.1"/>
    <property type="molecule type" value="Genomic_DNA"/>
</dbReference>